<evidence type="ECO:0000313" key="3">
    <source>
        <dbReference type="EMBL" id="QJR02874.1"/>
    </source>
</evidence>
<dbReference type="AlphaFoldDB" id="A0A6M4G8H7"/>
<dbReference type="SUPFAM" id="SSF51430">
    <property type="entry name" value="NAD(P)-linked oxidoreductase"/>
    <property type="match status" value="1"/>
</dbReference>
<protein>
    <submittedName>
        <fullName evidence="3">Aldo/keto reductase</fullName>
    </submittedName>
</protein>
<dbReference type="Proteomes" id="UP000502611">
    <property type="component" value="Chromosome"/>
</dbReference>
<proteinExistence type="predicted"/>
<dbReference type="InterPro" id="IPR023210">
    <property type="entry name" value="NADP_OxRdtase_dom"/>
</dbReference>
<organism evidence="3 4">
    <name type="scientific">Sphingobium yanoikuyae</name>
    <name type="common">Sphingomonas yanoikuyae</name>
    <dbReference type="NCBI Taxonomy" id="13690"/>
    <lineage>
        <taxon>Bacteria</taxon>
        <taxon>Pseudomonadati</taxon>
        <taxon>Pseudomonadota</taxon>
        <taxon>Alphaproteobacteria</taxon>
        <taxon>Sphingomonadales</taxon>
        <taxon>Sphingomonadaceae</taxon>
        <taxon>Sphingobium</taxon>
    </lineage>
</organism>
<keyword evidence="1" id="KW-0560">Oxidoreductase</keyword>
<dbReference type="Pfam" id="PF00248">
    <property type="entry name" value="Aldo_ket_red"/>
    <property type="match status" value="1"/>
</dbReference>
<evidence type="ECO:0000256" key="1">
    <source>
        <dbReference type="ARBA" id="ARBA00023002"/>
    </source>
</evidence>
<dbReference type="RefSeq" id="WP_169861235.1">
    <property type="nucleotide sequence ID" value="NZ_CP053021.1"/>
</dbReference>
<name>A0A6M4G8H7_SPHYA</name>
<accession>A0A6M4G8H7</accession>
<feature type="domain" description="NADP-dependent oxidoreductase" evidence="2">
    <location>
        <begin position="17"/>
        <end position="342"/>
    </location>
</feature>
<dbReference type="GO" id="GO:0016491">
    <property type="term" value="F:oxidoreductase activity"/>
    <property type="evidence" value="ECO:0007669"/>
    <property type="project" value="UniProtKB-KW"/>
</dbReference>
<dbReference type="PANTHER" id="PTHR43364">
    <property type="entry name" value="NADH-SPECIFIC METHYLGLYOXAL REDUCTASE-RELATED"/>
    <property type="match status" value="1"/>
</dbReference>
<dbReference type="Gene3D" id="3.20.20.100">
    <property type="entry name" value="NADP-dependent oxidoreductase domain"/>
    <property type="match status" value="1"/>
</dbReference>
<dbReference type="EMBL" id="CP053021">
    <property type="protein sequence ID" value="QJR02874.1"/>
    <property type="molecule type" value="Genomic_DNA"/>
</dbReference>
<reference evidence="3 4" key="1">
    <citation type="submission" date="2020-04" db="EMBL/GenBank/DDBJ databases">
        <title>The Whole Genome Analysis of High salt-tolerant Sphingobium yanoikuyae YC-XJ2 with Aryl organophosphorus flame retardants (aryl-OPFRs)-degrading capacity and characteristics of Related phosphotriesterase.</title>
        <authorList>
            <person name="Li X."/>
        </authorList>
    </citation>
    <scope>NUCLEOTIDE SEQUENCE [LARGE SCALE GENOMIC DNA]</scope>
    <source>
        <strain evidence="3 4">YC-XJ2</strain>
    </source>
</reference>
<evidence type="ECO:0000313" key="4">
    <source>
        <dbReference type="Proteomes" id="UP000502611"/>
    </source>
</evidence>
<dbReference type="InterPro" id="IPR036812">
    <property type="entry name" value="NAD(P)_OxRdtase_dom_sf"/>
</dbReference>
<gene>
    <name evidence="3" type="ORF">HH800_12225</name>
</gene>
<dbReference type="CDD" id="cd19094">
    <property type="entry name" value="AKR_Tas-like"/>
    <property type="match status" value="1"/>
</dbReference>
<evidence type="ECO:0000259" key="2">
    <source>
        <dbReference type="Pfam" id="PF00248"/>
    </source>
</evidence>
<dbReference type="PANTHER" id="PTHR43364:SF4">
    <property type="entry name" value="NAD(P)-LINKED OXIDOREDUCTASE SUPERFAMILY PROTEIN"/>
    <property type="match status" value="1"/>
</dbReference>
<sequence length="350" mass="37530">MEYRQLGTTGITVSAFGLGVMTYGGQTPQDDAMRQLDLAFASGITLFDTAENYPTPLKAETQGRSEEILGSWIATRGLRGKVVIATKVAGPNGAGMSLDYLRGPNRRLDRTNIAMAIDASLKRLGTDCIDLYQVHWPERAITTLGRSRFSQVAEDPVQISIEETLDALGEWVRAGKVRAVGVCNESPWGVMRYLKAADQGAAPRVASIQNGYSLLDRSFELGLAEVSMREQLGLIAYSPLAGGTLTGKYGSDPGPIAGSRSSDSAAFLSRFTPERQKAIAAYTQLARDHGMEPAHMALAFARSQPFMTSVLMAASSVSQLESNLGAIDLAVPKDLAKAINAVHDAHPNPR</sequence>
<dbReference type="InterPro" id="IPR020471">
    <property type="entry name" value="AKR"/>
</dbReference>
<dbReference type="InterPro" id="IPR050523">
    <property type="entry name" value="AKR_Detox_Biosynth"/>
</dbReference>
<dbReference type="PRINTS" id="PR00069">
    <property type="entry name" value="ALDKETRDTASE"/>
</dbReference>